<feature type="domain" description="Alpha-D-phosphohexomutase C-terminal" evidence="8">
    <location>
        <begin position="368"/>
        <end position="444"/>
    </location>
</feature>
<keyword evidence="4 7" id="KW-0479">Metal-binding</keyword>
<keyword evidence="3" id="KW-0597">Phosphoprotein</keyword>
<dbReference type="InterPro" id="IPR016066">
    <property type="entry name" value="A-D-PHexomutase_CS"/>
</dbReference>
<accession>A0A1L1PFS8</accession>
<feature type="domain" description="Alpha-D-phosphohexomutase alpha/beta/alpha" evidence="9">
    <location>
        <begin position="7"/>
        <end position="133"/>
    </location>
</feature>
<dbReference type="PANTHER" id="PTHR43771">
    <property type="entry name" value="PHOSPHOMANNOMUTASE"/>
    <property type="match status" value="1"/>
</dbReference>
<dbReference type="Pfam" id="PF02880">
    <property type="entry name" value="PGM_PMM_III"/>
    <property type="match status" value="1"/>
</dbReference>
<dbReference type="Gene3D" id="3.30.310.50">
    <property type="entry name" value="Alpha-D-phosphohexomutase, C-terminal domain"/>
    <property type="match status" value="1"/>
</dbReference>
<dbReference type="SUPFAM" id="SSF53738">
    <property type="entry name" value="Phosphoglucomutase, first 3 domains"/>
    <property type="match status" value="3"/>
</dbReference>
<dbReference type="GO" id="GO:0004615">
    <property type="term" value="F:phosphomannomutase activity"/>
    <property type="evidence" value="ECO:0007669"/>
    <property type="project" value="UniProtKB-EC"/>
</dbReference>
<dbReference type="Gene3D" id="3.40.120.10">
    <property type="entry name" value="Alpha-D-Glucose-1,6-Bisphosphate, subunit A, domain 3"/>
    <property type="match status" value="3"/>
</dbReference>
<dbReference type="PRINTS" id="PR00509">
    <property type="entry name" value="PGMPMM"/>
</dbReference>
<dbReference type="Pfam" id="PF02879">
    <property type="entry name" value="PGM_PMM_II"/>
    <property type="match status" value="1"/>
</dbReference>
<dbReference type="InterPro" id="IPR036900">
    <property type="entry name" value="A-D-PHexomutase_C_sf"/>
</dbReference>
<evidence type="ECO:0000259" key="10">
    <source>
        <dbReference type="Pfam" id="PF02879"/>
    </source>
</evidence>
<evidence type="ECO:0000256" key="4">
    <source>
        <dbReference type="ARBA" id="ARBA00022723"/>
    </source>
</evidence>
<dbReference type="SUPFAM" id="SSF55957">
    <property type="entry name" value="Phosphoglucomutase, C-terminal domain"/>
    <property type="match status" value="1"/>
</dbReference>
<name>A0A1L1PFS8_HYDIT</name>
<dbReference type="EMBL" id="CCAE010000012">
    <property type="protein sequence ID" value="CDN87604.1"/>
    <property type="molecule type" value="Genomic_DNA"/>
</dbReference>
<dbReference type="PROSITE" id="PS00710">
    <property type="entry name" value="PGM_PMM"/>
    <property type="match status" value="1"/>
</dbReference>
<evidence type="ECO:0000313" key="13">
    <source>
        <dbReference type="Proteomes" id="UP000028878"/>
    </source>
</evidence>
<evidence type="ECO:0000256" key="2">
    <source>
        <dbReference type="ARBA" id="ARBA00010231"/>
    </source>
</evidence>
<evidence type="ECO:0000256" key="5">
    <source>
        <dbReference type="ARBA" id="ARBA00022842"/>
    </source>
</evidence>
<comment type="similarity">
    <text evidence="2 7">Belongs to the phosphohexose mutase family.</text>
</comment>
<feature type="domain" description="Alpha-D-phosphohexomutase alpha/beta/alpha" evidence="11">
    <location>
        <begin position="254"/>
        <end position="350"/>
    </location>
</feature>
<dbReference type="Pfam" id="PF00408">
    <property type="entry name" value="PGM_PMM_IV"/>
    <property type="match status" value="1"/>
</dbReference>
<dbReference type="AlphaFoldDB" id="A0A1L1PFS8"/>
<dbReference type="GO" id="GO:0000287">
    <property type="term" value="F:magnesium ion binding"/>
    <property type="evidence" value="ECO:0007669"/>
    <property type="project" value="InterPro"/>
</dbReference>
<evidence type="ECO:0000259" key="9">
    <source>
        <dbReference type="Pfam" id="PF02878"/>
    </source>
</evidence>
<evidence type="ECO:0000259" key="11">
    <source>
        <dbReference type="Pfam" id="PF02880"/>
    </source>
</evidence>
<dbReference type="EC" id="5.4.2.8" evidence="12"/>
<keyword evidence="13" id="KW-1185">Reference proteome</keyword>
<dbReference type="Proteomes" id="UP000028878">
    <property type="component" value="Unassembled WGS sequence"/>
</dbReference>
<gene>
    <name evidence="12" type="ORF">BN948_02026</name>
</gene>
<dbReference type="Pfam" id="PF02878">
    <property type="entry name" value="PGM_PMM_I"/>
    <property type="match status" value="1"/>
</dbReference>
<organism evidence="12 13">
    <name type="scientific">Hydrogenophaga intermedia</name>
    <dbReference type="NCBI Taxonomy" id="65786"/>
    <lineage>
        <taxon>Bacteria</taxon>
        <taxon>Pseudomonadati</taxon>
        <taxon>Pseudomonadota</taxon>
        <taxon>Betaproteobacteria</taxon>
        <taxon>Burkholderiales</taxon>
        <taxon>Comamonadaceae</taxon>
        <taxon>Hydrogenophaga</taxon>
    </lineage>
</organism>
<proteinExistence type="inferred from homology"/>
<dbReference type="InterPro" id="IPR005844">
    <property type="entry name" value="A-D-PHexomutase_a/b/a-I"/>
</dbReference>
<keyword evidence="6 12" id="KW-0413">Isomerase</keyword>
<dbReference type="InterPro" id="IPR016055">
    <property type="entry name" value="A-D-PHexomutase_a/b/a-I/II/III"/>
</dbReference>
<reference evidence="13" key="1">
    <citation type="submission" date="2014-02" db="EMBL/GenBank/DDBJ databases">
        <authorList>
            <person name="Gan H."/>
        </authorList>
    </citation>
    <scope>NUCLEOTIDE SEQUENCE [LARGE SCALE GENOMIC DNA]</scope>
    <source>
        <strain evidence="13">S1</strain>
    </source>
</reference>
<dbReference type="CDD" id="cd03089">
    <property type="entry name" value="PMM_PGM"/>
    <property type="match status" value="1"/>
</dbReference>
<dbReference type="RefSeq" id="WP_009518015.1">
    <property type="nucleotide sequence ID" value="NZ_CCAE010000012.1"/>
</dbReference>
<evidence type="ECO:0000256" key="7">
    <source>
        <dbReference type="RuleBase" id="RU004326"/>
    </source>
</evidence>
<evidence type="ECO:0000256" key="3">
    <source>
        <dbReference type="ARBA" id="ARBA00022553"/>
    </source>
</evidence>
<dbReference type="InterPro" id="IPR005841">
    <property type="entry name" value="Alpha-D-phosphohexomutase_SF"/>
</dbReference>
<dbReference type="InterPro" id="IPR005846">
    <property type="entry name" value="A-D-PHexomutase_a/b/a-III"/>
</dbReference>
<evidence type="ECO:0000256" key="1">
    <source>
        <dbReference type="ARBA" id="ARBA00001946"/>
    </source>
</evidence>
<keyword evidence="5 7" id="KW-0460">Magnesium</keyword>
<dbReference type="PANTHER" id="PTHR43771:SF2">
    <property type="entry name" value="PHOSPHOMANNOMUTASE_PHOSPHOGLUCOMUTASE"/>
    <property type="match status" value="1"/>
</dbReference>
<evidence type="ECO:0000256" key="6">
    <source>
        <dbReference type="ARBA" id="ARBA00023235"/>
    </source>
</evidence>
<sequence>MQVSASIFKAYDVRGIVPSTLDERVAEALGLAFGTVARRQGERTVAVGRDGRLSGPSLSEALIRGLVAAGIDVIDVGMVTTPMLYFAAATLCNSGIQVTGSHNPKDYNGFKMVMGGRAIYGDDIQALRQLIESDGGERAEGGRVRHVNVAGPYRDRIVSDVKLARPMKVVVDCGNGVAGASAPALFRALGCEVIELFSEVDGNFPNHHPDPSKPENLRDVIRTLAETDAELGLAFDGDGDRLGIVTKQGNNIYPDRQMILFSQDVLSRVPGGAIVYDVKCSQRLGPAIEAAGGVPHIYKTGHSLIKARMKELDSPLGGEMSGHIFFKERWFGFDDGTYAGARLLEILSRHPDANAVLDGLPTSHSTPELNVACAEGEPHAVVKTLVDMARFDAPAKVSTIDGVRVDWPDGFGLIRASNTTPVLVLRFEGHTPEALNRIEAAMLDLLKRAKPDAVVGASAH</sequence>
<dbReference type="GO" id="GO:0005975">
    <property type="term" value="P:carbohydrate metabolic process"/>
    <property type="evidence" value="ECO:0007669"/>
    <property type="project" value="InterPro"/>
</dbReference>
<evidence type="ECO:0000313" key="12">
    <source>
        <dbReference type="EMBL" id="CDN87604.1"/>
    </source>
</evidence>
<reference evidence="13" key="2">
    <citation type="submission" date="2014-11" db="EMBL/GenBank/DDBJ databases">
        <title>Draft genome sequence of Hydrogenophaga intermedia S1.</title>
        <authorList>
            <person name="Gan H.M."/>
            <person name="Chew T.H."/>
            <person name="Stolz A."/>
        </authorList>
    </citation>
    <scope>NUCLEOTIDE SEQUENCE [LARGE SCALE GENOMIC DNA]</scope>
    <source>
        <strain evidence="13">S1</strain>
    </source>
</reference>
<comment type="cofactor">
    <cofactor evidence="1">
        <name>Mg(2+)</name>
        <dbReference type="ChEBI" id="CHEBI:18420"/>
    </cofactor>
</comment>
<protein>
    <submittedName>
        <fullName evidence="12">Phosphomannomutase/phosphoglucomutase</fullName>
        <ecNumber evidence="12">5.4.2.8</ecNumber>
    </submittedName>
</protein>
<feature type="domain" description="Alpha-D-phosphohexomutase alpha/beta/alpha" evidence="10">
    <location>
        <begin position="152"/>
        <end position="249"/>
    </location>
</feature>
<evidence type="ECO:0000259" key="8">
    <source>
        <dbReference type="Pfam" id="PF00408"/>
    </source>
</evidence>
<dbReference type="InterPro" id="IPR005843">
    <property type="entry name" value="A-D-PHexomutase_C"/>
</dbReference>
<dbReference type="InterPro" id="IPR005845">
    <property type="entry name" value="A-D-PHexomutase_a/b/a-II"/>
</dbReference>